<name>A0A915KAZ8_ROMCU</name>
<reference evidence="2" key="1">
    <citation type="submission" date="2022-11" db="UniProtKB">
        <authorList>
            <consortium name="WormBaseParasite"/>
        </authorList>
    </citation>
    <scope>IDENTIFICATION</scope>
</reference>
<keyword evidence="1" id="KW-1185">Reference proteome</keyword>
<evidence type="ECO:0000313" key="2">
    <source>
        <dbReference type="WBParaSite" id="nRc.2.0.1.t35948-RA"/>
    </source>
</evidence>
<accession>A0A915KAZ8</accession>
<proteinExistence type="predicted"/>
<dbReference type="WBParaSite" id="nRc.2.0.1.t35948-RA">
    <property type="protein sequence ID" value="nRc.2.0.1.t35948-RA"/>
    <property type="gene ID" value="nRc.2.0.1.g35948"/>
</dbReference>
<organism evidence="1 2">
    <name type="scientific">Romanomermis culicivorax</name>
    <name type="common">Nematode worm</name>
    <dbReference type="NCBI Taxonomy" id="13658"/>
    <lineage>
        <taxon>Eukaryota</taxon>
        <taxon>Metazoa</taxon>
        <taxon>Ecdysozoa</taxon>
        <taxon>Nematoda</taxon>
        <taxon>Enoplea</taxon>
        <taxon>Dorylaimia</taxon>
        <taxon>Mermithida</taxon>
        <taxon>Mermithoidea</taxon>
        <taxon>Mermithidae</taxon>
        <taxon>Romanomermis</taxon>
    </lineage>
</organism>
<dbReference type="Proteomes" id="UP000887565">
    <property type="component" value="Unplaced"/>
</dbReference>
<dbReference type="AlphaFoldDB" id="A0A915KAZ8"/>
<protein>
    <submittedName>
        <fullName evidence="2">Uncharacterized protein</fullName>
    </submittedName>
</protein>
<evidence type="ECO:0000313" key="1">
    <source>
        <dbReference type="Proteomes" id="UP000887565"/>
    </source>
</evidence>
<sequence length="70" mass="7921">MTNYWSNCCKNITALRLMEQIAKSSRVAMLVHEVTTSSNAPAAPHDKTSEKFRPYMNKMVAKSNLDTTQE</sequence>